<dbReference type="RefSeq" id="WP_126410328.1">
    <property type="nucleotide sequence ID" value="NZ_RXNT01000018.1"/>
</dbReference>
<organism evidence="2 3">
    <name type="scientific">Bacillus yapensis</name>
    <dbReference type="NCBI Taxonomy" id="2492960"/>
    <lineage>
        <taxon>Bacteria</taxon>
        <taxon>Bacillati</taxon>
        <taxon>Bacillota</taxon>
        <taxon>Bacilli</taxon>
        <taxon>Bacillales</taxon>
        <taxon>Bacillaceae</taxon>
        <taxon>Bacillus</taxon>
    </lineage>
</organism>
<dbReference type="InterPro" id="IPR023833">
    <property type="entry name" value="Signal_pept_SipW-depend-type"/>
</dbReference>
<feature type="signal peptide" evidence="1">
    <location>
        <begin position="1"/>
        <end position="24"/>
    </location>
</feature>
<dbReference type="GO" id="GO:0051301">
    <property type="term" value="P:cell division"/>
    <property type="evidence" value="ECO:0007669"/>
    <property type="project" value="UniProtKB-KW"/>
</dbReference>
<keyword evidence="1" id="KW-0732">Signal</keyword>
<dbReference type="OrthoDB" id="2660939at2"/>
<protein>
    <submittedName>
        <fullName evidence="2">Cell division protein FtsN</fullName>
    </submittedName>
</protein>
<dbReference type="InterPro" id="IPR022121">
    <property type="entry name" value="Peptidase_M73_camelysin"/>
</dbReference>
<dbReference type="AlphaFoldDB" id="A0A3S0I8E9"/>
<proteinExistence type="predicted"/>
<dbReference type="Pfam" id="PF12389">
    <property type="entry name" value="Peptidase_M73"/>
    <property type="match status" value="1"/>
</dbReference>
<name>A0A3S0I8E9_9BACI</name>
<accession>A0A3S0I8E9</accession>
<keyword evidence="2" id="KW-0132">Cell division</keyword>
<evidence type="ECO:0000313" key="2">
    <source>
        <dbReference type="EMBL" id="RTR27580.1"/>
    </source>
</evidence>
<keyword evidence="2" id="KW-0131">Cell cycle</keyword>
<comment type="caution">
    <text evidence="2">The sequence shown here is derived from an EMBL/GenBank/DDBJ whole genome shotgun (WGS) entry which is preliminary data.</text>
</comment>
<dbReference type="Proteomes" id="UP000271374">
    <property type="component" value="Unassembled WGS sequence"/>
</dbReference>
<gene>
    <name evidence="2" type="ORF">EKG37_18840</name>
</gene>
<evidence type="ECO:0000256" key="1">
    <source>
        <dbReference type="SAM" id="SignalP"/>
    </source>
</evidence>
<dbReference type="EMBL" id="RXNT01000018">
    <property type="protein sequence ID" value="RTR27580.1"/>
    <property type="molecule type" value="Genomic_DNA"/>
</dbReference>
<dbReference type="NCBIfam" id="TIGR04088">
    <property type="entry name" value="cognate_SipW"/>
    <property type="match status" value="1"/>
</dbReference>
<reference evidence="2 3" key="1">
    <citation type="submission" date="2018-12" db="EMBL/GenBank/DDBJ databases">
        <title>Bacillus yapensis draft genome sequence.</title>
        <authorList>
            <person name="Yu L."/>
            <person name="Xu X."/>
            <person name="Tang X."/>
        </authorList>
    </citation>
    <scope>NUCLEOTIDE SEQUENCE [LARGE SCALE GENOMIC DNA]</scope>
    <source>
        <strain evidence="2 3">XXST-01</strain>
    </source>
</reference>
<sequence>MNVKKRIGLSLASAALGLSLLAGGTYSYFSDTAEASGSFVAGTLDLAVDPEVVIDVDGIKPGDWMNRVFYLDNLGSIDISEVVLNTSYTVNDANGDNTDDFGKHIRVNFLENVDKQSPFEYNDIVYSTTLYDLQNLTPDLVELRVLEGFEQSGLEAGTSDLMFVQFEFVDNGEDQNQFQGDSLNLTLSLEAQQGEGEHKE</sequence>
<feature type="chain" id="PRO_5038688694" evidence="1">
    <location>
        <begin position="25"/>
        <end position="200"/>
    </location>
</feature>
<keyword evidence="3" id="KW-1185">Reference proteome</keyword>
<evidence type="ECO:0000313" key="3">
    <source>
        <dbReference type="Proteomes" id="UP000271374"/>
    </source>
</evidence>